<feature type="region of interest" description="Disordered" evidence="1">
    <location>
        <begin position="237"/>
        <end position="296"/>
    </location>
</feature>
<evidence type="ECO:0000313" key="2">
    <source>
        <dbReference type="EMBL" id="GFR47945.1"/>
    </source>
</evidence>
<protein>
    <submittedName>
        <fullName evidence="2">Uncharacterized protein</fullName>
    </submittedName>
</protein>
<dbReference type="EMBL" id="BMAR01000021">
    <property type="protein sequence ID" value="GFR47945.1"/>
    <property type="molecule type" value="Genomic_DNA"/>
</dbReference>
<feature type="compositionally biased region" description="Low complexity" evidence="1">
    <location>
        <begin position="258"/>
        <end position="269"/>
    </location>
</feature>
<feature type="region of interest" description="Disordered" evidence="1">
    <location>
        <begin position="131"/>
        <end position="164"/>
    </location>
</feature>
<accession>A0AAD3HPJ0</accession>
<keyword evidence="3" id="KW-1185">Reference proteome</keyword>
<dbReference type="Proteomes" id="UP001054857">
    <property type="component" value="Unassembled WGS sequence"/>
</dbReference>
<evidence type="ECO:0000256" key="1">
    <source>
        <dbReference type="SAM" id="MobiDB-lite"/>
    </source>
</evidence>
<proteinExistence type="predicted"/>
<feature type="compositionally biased region" description="Low complexity" evidence="1">
    <location>
        <begin position="151"/>
        <end position="164"/>
    </location>
</feature>
<feature type="compositionally biased region" description="Gly residues" evidence="1">
    <location>
        <begin position="282"/>
        <end position="296"/>
    </location>
</feature>
<feature type="non-terminal residue" evidence="2">
    <location>
        <position position="296"/>
    </location>
</feature>
<reference evidence="2 3" key="1">
    <citation type="journal article" date="2021" name="Sci. Rep.">
        <title>Genome sequencing of the multicellular alga Astrephomene provides insights into convergent evolution of germ-soma differentiation.</title>
        <authorList>
            <person name="Yamashita S."/>
            <person name="Yamamoto K."/>
            <person name="Matsuzaki R."/>
            <person name="Suzuki S."/>
            <person name="Yamaguchi H."/>
            <person name="Hirooka S."/>
            <person name="Minakuchi Y."/>
            <person name="Miyagishima S."/>
            <person name="Kawachi M."/>
            <person name="Toyoda A."/>
            <person name="Nozaki H."/>
        </authorList>
    </citation>
    <scope>NUCLEOTIDE SEQUENCE [LARGE SCALE GENOMIC DNA]</scope>
    <source>
        <strain evidence="2 3">NIES-4017</strain>
    </source>
</reference>
<gene>
    <name evidence="2" type="ORF">Agub_g9749</name>
</gene>
<evidence type="ECO:0000313" key="3">
    <source>
        <dbReference type="Proteomes" id="UP001054857"/>
    </source>
</evidence>
<feature type="compositionally biased region" description="Polar residues" evidence="1">
    <location>
        <begin position="178"/>
        <end position="188"/>
    </location>
</feature>
<dbReference type="AlphaFoldDB" id="A0AAD3HPJ0"/>
<sequence length="296" mass="30386">MPPRKKARPAERAAERAVKIEEKDLSLSTSHAGTHIYDLGDCLHVVAKYLPLNSCLRSRLVSTTFADAFGWAVQELMQVVASDPDAVLRGLARCGSVYPAANSLMLVLDGYEHMPGMQAVVEQLRLQGPAGRYQQRGATETAAPAAGVTSGAEPQAAGPGPGARAAAAAMLTDSNCQASAEAGNNTGNSPAAASVGAGADGSSSDGSGSGGSSPPAVGPVVCLPRVTRLVLRCNTARSETAKERQKYKERHTRGPAGGLLQLLGLPPGLIEALQQHQHPEGGQQGGGQQGQQGQEG</sequence>
<feature type="region of interest" description="Disordered" evidence="1">
    <location>
        <begin position="178"/>
        <end position="220"/>
    </location>
</feature>
<organism evidence="2 3">
    <name type="scientific">Astrephomene gubernaculifera</name>
    <dbReference type="NCBI Taxonomy" id="47775"/>
    <lineage>
        <taxon>Eukaryota</taxon>
        <taxon>Viridiplantae</taxon>
        <taxon>Chlorophyta</taxon>
        <taxon>core chlorophytes</taxon>
        <taxon>Chlorophyceae</taxon>
        <taxon>CS clade</taxon>
        <taxon>Chlamydomonadales</taxon>
        <taxon>Astrephomenaceae</taxon>
        <taxon>Astrephomene</taxon>
    </lineage>
</organism>
<comment type="caution">
    <text evidence="2">The sequence shown here is derived from an EMBL/GenBank/DDBJ whole genome shotgun (WGS) entry which is preliminary data.</text>
</comment>
<feature type="compositionally biased region" description="Low complexity" evidence="1">
    <location>
        <begin position="189"/>
        <end position="220"/>
    </location>
</feature>
<name>A0AAD3HPJ0_9CHLO</name>